<dbReference type="KEGG" id="scm:SCHCO_02517410"/>
<evidence type="ECO:0000313" key="2">
    <source>
        <dbReference type="Proteomes" id="UP000007431"/>
    </source>
</evidence>
<dbReference type="VEuPathDB" id="FungiDB:SCHCODRAFT_02517410"/>
<evidence type="ECO:0000313" key="1">
    <source>
        <dbReference type="EMBL" id="EFI92100.1"/>
    </source>
</evidence>
<dbReference type="AlphaFoldDB" id="D8QJI7"/>
<name>D8QJI7_SCHCM</name>
<dbReference type="HOGENOM" id="CLU_075133_0_0_1"/>
<dbReference type="STRING" id="578458.D8QJI7"/>
<dbReference type="GeneID" id="9593087"/>
<dbReference type="InParanoid" id="D8QJI7"/>
<dbReference type="Gene3D" id="3.30.710.10">
    <property type="entry name" value="Potassium Channel Kv1.1, Chain A"/>
    <property type="match status" value="1"/>
</dbReference>
<organism evidence="2">
    <name type="scientific">Schizophyllum commune (strain H4-8 / FGSC 9210)</name>
    <name type="common">Split gill fungus</name>
    <dbReference type="NCBI Taxonomy" id="578458"/>
    <lineage>
        <taxon>Eukaryota</taxon>
        <taxon>Fungi</taxon>
        <taxon>Dikarya</taxon>
        <taxon>Basidiomycota</taxon>
        <taxon>Agaricomycotina</taxon>
        <taxon>Agaricomycetes</taxon>
        <taxon>Agaricomycetidae</taxon>
        <taxon>Agaricales</taxon>
        <taxon>Schizophyllaceae</taxon>
        <taxon>Schizophyllum</taxon>
    </lineage>
</organism>
<gene>
    <name evidence="1" type="ORF">SCHCODRAFT_114013</name>
</gene>
<dbReference type="Proteomes" id="UP000007431">
    <property type="component" value="Unassembled WGS sequence"/>
</dbReference>
<sequence>MATAQDGTQAEAPVQRQSERFFSTDGDAVVFRSSDKVLFNIHHTNLRAVTDGPFAEYFPSTPADAADLTEDSQVLDIMFQFVYPGNLPLLDGVTPELLFSVAEAAEKYRVAPAMALCHLQIRRISDITEDCVLQKMAYAHRHGYIKYMDQVAPLSFPKRMEDALKAFGPGLLYVAWTTYKDAWTRIFAEGTYALRTRDNHGLPNVRCDVWAALLFAVERDLGEHRTQWFDSLSTLFFDKESLADRCQHRHPSGVTHCRHQFMEWKTEAMKLAKAIPPLSQFVTAVNSC</sequence>
<dbReference type="InterPro" id="IPR011333">
    <property type="entry name" value="SKP1/BTB/POZ_sf"/>
</dbReference>
<proteinExistence type="predicted"/>
<dbReference type="OrthoDB" id="3184970at2759"/>
<dbReference type="RefSeq" id="XP_003027003.1">
    <property type="nucleotide sequence ID" value="XM_003026957.1"/>
</dbReference>
<feature type="non-terminal residue" evidence="1">
    <location>
        <position position="288"/>
    </location>
</feature>
<evidence type="ECO:0008006" key="3">
    <source>
        <dbReference type="Google" id="ProtNLM"/>
    </source>
</evidence>
<keyword evidence="2" id="KW-1185">Reference proteome</keyword>
<dbReference type="EMBL" id="GL377314">
    <property type="protein sequence ID" value="EFI92100.1"/>
    <property type="molecule type" value="Genomic_DNA"/>
</dbReference>
<accession>D8QJI7</accession>
<reference evidence="1 2" key="1">
    <citation type="journal article" date="2010" name="Nat. Biotechnol.">
        <title>Genome sequence of the model mushroom Schizophyllum commune.</title>
        <authorList>
            <person name="Ohm R.A."/>
            <person name="de Jong J.F."/>
            <person name="Lugones L.G."/>
            <person name="Aerts A."/>
            <person name="Kothe E."/>
            <person name="Stajich J.E."/>
            <person name="de Vries R.P."/>
            <person name="Record E."/>
            <person name="Levasseur A."/>
            <person name="Baker S.E."/>
            <person name="Bartholomew K.A."/>
            <person name="Coutinho P.M."/>
            <person name="Erdmann S."/>
            <person name="Fowler T.J."/>
            <person name="Gathman A.C."/>
            <person name="Lombard V."/>
            <person name="Henrissat B."/>
            <person name="Knabe N."/>
            <person name="Kuees U."/>
            <person name="Lilly W.W."/>
            <person name="Lindquist E."/>
            <person name="Lucas S."/>
            <person name="Magnuson J.K."/>
            <person name="Piumi F."/>
            <person name="Raudaskoski M."/>
            <person name="Salamov A."/>
            <person name="Schmutz J."/>
            <person name="Schwarze F.W.M.R."/>
            <person name="vanKuyk P.A."/>
            <person name="Horton J.S."/>
            <person name="Grigoriev I.V."/>
            <person name="Woesten H.A.B."/>
        </authorList>
    </citation>
    <scope>NUCLEOTIDE SEQUENCE [LARGE SCALE GENOMIC DNA]</scope>
    <source>
        <strain evidence="2">H4-8 / FGSC 9210</strain>
    </source>
</reference>
<protein>
    <recommendedName>
        <fullName evidence="3">BTB domain-containing protein</fullName>
    </recommendedName>
</protein>
<dbReference type="OMA" id="THLETNT"/>